<keyword evidence="8" id="KW-1185">Reference proteome</keyword>
<evidence type="ECO:0000256" key="2">
    <source>
        <dbReference type="ARBA" id="ARBA00022692"/>
    </source>
</evidence>
<evidence type="ECO:0000259" key="6">
    <source>
        <dbReference type="Pfam" id="PF07291"/>
    </source>
</evidence>
<dbReference type="Proteomes" id="UP000319213">
    <property type="component" value="Unassembled WGS sequence"/>
</dbReference>
<dbReference type="GO" id="GO:0030416">
    <property type="term" value="P:methylamine metabolic process"/>
    <property type="evidence" value="ECO:0007669"/>
    <property type="project" value="InterPro"/>
</dbReference>
<dbReference type="GO" id="GO:0016020">
    <property type="term" value="C:membrane"/>
    <property type="evidence" value="ECO:0007669"/>
    <property type="project" value="UniProtKB-SubCell"/>
</dbReference>
<name>A0A543IPD2_9ACTN</name>
<feature type="transmembrane region" description="Helical" evidence="5">
    <location>
        <begin position="6"/>
        <end position="27"/>
    </location>
</feature>
<dbReference type="InterPro" id="IPR009908">
    <property type="entry name" value="Methylamine_util_MauE"/>
</dbReference>
<comment type="subcellular location">
    <subcellularLocation>
        <location evidence="1">Membrane</location>
        <topology evidence="1">Multi-pass membrane protein</topology>
    </subcellularLocation>
</comment>
<dbReference type="UniPathway" id="UPA00895"/>
<dbReference type="AlphaFoldDB" id="A0A543IPD2"/>
<sequence>MTTTIALASLPVIVPVLVLGAVLKLAAVRRGAEPEGLGGLGPTVLLPERLRRPAIVLCALVEFAYAVALPLWDHPLPRWGAVVFFTLATYVLVDLKRRRPEAGCGCFGEVSRKPVGLRSIGRAMTLGLMTLAVALSPVTAADLVAGLSWTMLGWTVAAAALVLLLSPEIDEMIARMRYRAPCELREAPVEDALSRLTASAEWRERRPLLVSTTPVDTWRELCWRFFVYEGRTADGDAVDVVFAVHLDGGRHAPVRSALVAADGTSLESLPESIPVSA</sequence>
<comment type="caution">
    <text evidence="7">The sequence shown here is derived from an EMBL/GenBank/DDBJ whole genome shotgun (WGS) entry which is preliminary data.</text>
</comment>
<reference evidence="7 8" key="1">
    <citation type="submission" date="2019-06" db="EMBL/GenBank/DDBJ databases">
        <title>Sequencing the genomes of 1000 actinobacteria strains.</title>
        <authorList>
            <person name="Klenk H.-P."/>
        </authorList>
    </citation>
    <scope>NUCLEOTIDE SEQUENCE [LARGE SCALE GENOMIC DNA]</scope>
    <source>
        <strain evidence="7 8">DSM 43186</strain>
    </source>
</reference>
<feature type="transmembrane region" description="Helical" evidence="5">
    <location>
        <begin position="78"/>
        <end position="95"/>
    </location>
</feature>
<evidence type="ECO:0000256" key="4">
    <source>
        <dbReference type="ARBA" id="ARBA00023136"/>
    </source>
</evidence>
<evidence type="ECO:0000256" key="5">
    <source>
        <dbReference type="SAM" id="Phobius"/>
    </source>
</evidence>
<evidence type="ECO:0000256" key="3">
    <source>
        <dbReference type="ARBA" id="ARBA00022989"/>
    </source>
</evidence>
<keyword evidence="4 5" id="KW-0472">Membrane</keyword>
<keyword evidence="3 5" id="KW-1133">Transmembrane helix</keyword>
<evidence type="ECO:0000256" key="1">
    <source>
        <dbReference type="ARBA" id="ARBA00004141"/>
    </source>
</evidence>
<dbReference type="EMBL" id="VFPQ01000002">
    <property type="protein sequence ID" value="TQM72421.1"/>
    <property type="molecule type" value="Genomic_DNA"/>
</dbReference>
<feature type="domain" description="Methylamine utilisation protein MauE" evidence="6">
    <location>
        <begin position="5"/>
        <end position="133"/>
    </location>
</feature>
<feature type="transmembrane region" description="Helical" evidence="5">
    <location>
        <begin position="147"/>
        <end position="166"/>
    </location>
</feature>
<feature type="transmembrane region" description="Helical" evidence="5">
    <location>
        <begin position="115"/>
        <end position="135"/>
    </location>
</feature>
<evidence type="ECO:0000313" key="8">
    <source>
        <dbReference type="Proteomes" id="UP000319213"/>
    </source>
</evidence>
<feature type="transmembrane region" description="Helical" evidence="5">
    <location>
        <begin position="54"/>
        <end position="72"/>
    </location>
</feature>
<gene>
    <name evidence="7" type="ORF">FHX40_4559</name>
</gene>
<dbReference type="Pfam" id="PF07291">
    <property type="entry name" value="MauE"/>
    <property type="match status" value="1"/>
</dbReference>
<protein>
    <submittedName>
        <fullName evidence="7">Methylamine utilization protein MauE</fullName>
    </submittedName>
</protein>
<keyword evidence="2 5" id="KW-0812">Transmembrane</keyword>
<proteinExistence type="predicted"/>
<organism evidence="7 8">
    <name type="scientific">Thermopolyspora flexuosa</name>
    <dbReference type="NCBI Taxonomy" id="103836"/>
    <lineage>
        <taxon>Bacteria</taxon>
        <taxon>Bacillati</taxon>
        <taxon>Actinomycetota</taxon>
        <taxon>Actinomycetes</taxon>
        <taxon>Streptosporangiales</taxon>
        <taxon>Streptosporangiaceae</taxon>
        <taxon>Thermopolyspora</taxon>
    </lineage>
</organism>
<accession>A0A543IPD2</accession>
<dbReference type="OrthoDB" id="3474716at2"/>
<dbReference type="RefSeq" id="WP_142261984.1">
    <property type="nucleotide sequence ID" value="NZ_BMPV01000002.1"/>
</dbReference>
<evidence type="ECO:0000313" key="7">
    <source>
        <dbReference type="EMBL" id="TQM72421.1"/>
    </source>
</evidence>